<accession>A0A815YYR1</accession>
<reference evidence="3" key="1">
    <citation type="submission" date="2021-02" db="EMBL/GenBank/DDBJ databases">
        <authorList>
            <person name="Nowell W R."/>
        </authorList>
    </citation>
    <scope>NUCLEOTIDE SEQUENCE</scope>
</reference>
<dbReference type="EMBL" id="CAJNOJ010000754">
    <property type="protein sequence ID" value="CAF1519064.1"/>
    <property type="molecule type" value="Genomic_DNA"/>
</dbReference>
<sequence length="401" mass="46272">MAHLRLLDKNNHQNSESSSDSAEEEMKINEDTTSLSTNIGDKVQLTDISDIFELCKNNCSYKFLSVLLYMSLRHFNITWRDCDLFSQEIGSLSSQTCQKWVDIFVSGDIDQFCADNRGGKHIETFYETFPELELSAKVFAVERCSSKSADFTVQDLASFIDEKPSPLGFRFDSNSKRPYFEGHERPDIVSHREEFIKYFLEKKDHYYMISNDESPIWKMPTQSPASVLIFHDETTFRSGEVSAKRWVFENNAPFFSKGRGRSVMISDYLIMHPSGPFFTLDEKEYKQALETFPELAKYDDDVNYIEKTATGSIDVGYNSYFDNSTILSQFERLFKLLRFKNDFKNHTIEVVVDNATTHAAKAYSLLDFGKSIGTKCTTDTVEYIDSQSQQHVVDCFFQNRT</sequence>
<name>A0A815YYR1_ADIRI</name>
<dbReference type="Proteomes" id="UP000663852">
    <property type="component" value="Unassembled WGS sequence"/>
</dbReference>
<organism evidence="3 4">
    <name type="scientific">Adineta ricciae</name>
    <name type="common">Rotifer</name>
    <dbReference type="NCBI Taxonomy" id="249248"/>
    <lineage>
        <taxon>Eukaryota</taxon>
        <taxon>Metazoa</taxon>
        <taxon>Spiralia</taxon>
        <taxon>Gnathifera</taxon>
        <taxon>Rotifera</taxon>
        <taxon>Eurotatoria</taxon>
        <taxon>Bdelloidea</taxon>
        <taxon>Adinetida</taxon>
        <taxon>Adinetidae</taxon>
        <taxon>Adineta</taxon>
    </lineage>
</organism>
<feature type="region of interest" description="Disordered" evidence="1">
    <location>
        <begin position="1"/>
        <end position="33"/>
    </location>
</feature>
<dbReference type="PANTHER" id="PTHR35871">
    <property type="entry name" value="EXPRESSED PROTEIN"/>
    <property type="match status" value="1"/>
</dbReference>
<proteinExistence type="predicted"/>
<evidence type="ECO:0000313" key="4">
    <source>
        <dbReference type="Proteomes" id="UP000663828"/>
    </source>
</evidence>
<evidence type="ECO:0000256" key="1">
    <source>
        <dbReference type="SAM" id="MobiDB-lite"/>
    </source>
</evidence>
<gene>
    <name evidence="2" type="ORF">EDS130_LOCUS43753</name>
    <name evidence="3" type="ORF">XAT740_LOCUS45138</name>
</gene>
<dbReference type="Proteomes" id="UP000663828">
    <property type="component" value="Unassembled WGS sequence"/>
</dbReference>
<feature type="compositionally biased region" description="Basic and acidic residues" evidence="1">
    <location>
        <begin position="1"/>
        <end position="11"/>
    </location>
</feature>
<keyword evidence="4" id="KW-1185">Reference proteome</keyword>
<dbReference type="EMBL" id="CAJNOR010005841">
    <property type="protein sequence ID" value="CAF1577608.1"/>
    <property type="molecule type" value="Genomic_DNA"/>
</dbReference>
<dbReference type="PANTHER" id="PTHR35871:SF1">
    <property type="entry name" value="CXC1-LIKE CYSTEINE CLUSTER ASSOCIATED WITH KDZ TRANSPOSASES DOMAIN-CONTAINING PROTEIN"/>
    <property type="match status" value="1"/>
</dbReference>
<evidence type="ECO:0000313" key="3">
    <source>
        <dbReference type="EMBL" id="CAF1577608.1"/>
    </source>
</evidence>
<dbReference type="AlphaFoldDB" id="A0A815YYR1"/>
<dbReference type="OrthoDB" id="6511194at2759"/>
<evidence type="ECO:0000313" key="2">
    <source>
        <dbReference type="EMBL" id="CAF1519064.1"/>
    </source>
</evidence>
<protein>
    <submittedName>
        <fullName evidence="3">Uncharacterized protein</fullName>
    </submittedName>
</protein>
<comment type="caution">
    <text evidence="3">The sequence shown here is derived from an EMBL/GenBank/DDBJ whole genome shotgun (WGS) entry which is preliminary data.</text>
</comment>